<dbReference type="GO" id="GO:0045547">
    <property type="term" value="F:ditrans,polycis-polyprenyl diphosphate synthase [(2E,6E)-farnesyl diphosphate specific] activity"/>
    <property type="evidence" value="ECO:0007669"/>
    <property type="project" value="TreeGrafter"/>
</dbReference>
<feature type="binding site" evidence="4">
    <location>
        <position position="102"/>
    </location>
    <ligand>
        <name>substrate</name>
    </ligand>
</feature>
<dbReference type="PROSITE" id="PS01066">
    <property type="entry name" value="UPP_SYNTHASE"/>
    <property type="match status" value="1"/>
</dbReference>
<dbReference type="Pfam" id="PF01255">
    <property type="entry name" value="Prenyltransf"/>
    <property type="match status" value="1"/>
</dbReference>
<dbReference type="AlphaFoldDB" id="A0A3S3RBH3"/>
<dbReference type="Proteomes" id="UP000288215">
    <property type="component" value="Unassembled WGS sequence"/>
</dbReference>
<feature type="binding site" evidence="4">
    <location>
        <position position="221"/>
    </location>
    <ligand>
        <name>substrate</name>
    </ligand>
</feature>
<dbReference type="InterPro" id="IPR036424">
    <property type="entry name" value="UPP_synth-like_sf"/>
</dbReference>
<name>A0A3S3RBH3_METS7</name>
<keyword evidence="1 4" id="KW-0808">Transferase</keyword>
<comment type="caution">
    <text evidence="4">Lacks conserved residue(s) required for the propagation of feature annotation.</text>
</comment>
<dbReference type="FunFam" id="3.40.1180.10:FF:000003">
    <property type="entry name" value="Isoprenyl transferase 2"/>
    <property type="match status" value="1"/>
</dbReference>
<comment type="subunit">
    <text evidence="4">Homodimer.</text>
</comment>
<feature type="active site" description="Proton acceptor" evidence="4">
    <location>
        <position position="99"/>
    </location>
</feature>
<proteinExistence type="inferred from homology"/>
<feature type="binding site" evidence="4">
    <location>
        <position position="51"/>
    </location>
    <ligand>
        <name>Mg(2+)</name>
        <dbReference type="ChEBI" id="CHEBI:18420"/>
    </ligand>
</feature>
<keyword evidence="2 4" id="KW-0479">Metal-binding</keyword>
<evidence type="ECO:0000256" key="1">
    <source>
        <dbReference type="ARBA" id="ARBA00022679"/>
    </source>
</evidence>
<evidence type="ECO:0000256" key="3">
    <source>
        <dbReference type="ARBA" id="ARBA00022842"/>
    </source>
</evidence>
<dbReference type="PANTHER" id="PTHR10291">
    <property type="entry name" value="DEHYDRODOLICHYL DIPHOSPHATE SYNTHASE FAMILY MEMBER"/>
    <property type="match status" value="1"/>
</dbReference>
<dbReference type="SUPFAM" id="SSF64005">
    <property type="entry name" value="Undecaprenyl diphosphate synthase"/>
    <property type="match status" value="1"/>
</dbReference>
<feature type="binding site" evidence="4">
    <location>
        <begin position="52"/>
        <end position="55"/>
    </location>
    <ligand>
        <name>substrate</name>
    </ligand>
</feature>
<comment type="function">
    <text evidence="4">Catalyzes the sequential condensation of isopentenyl diphosphate (IPP) with geranylgeranyl diphosphate (GGPP) to yield (2Z,6Z,10Z,14Z,18Z,22Z,26Z,30E,34E,38E)-undecaprenyl diphosphate (tritrans,heptacis-UPP). It is probably the precursor of glycosyl carrier lipids.</text>
</comment>
<dbReference type="Gene3D" id="3.40.1180.10">
    <property type="entry name" value="Decaprenyl diphosphate synthase-like"/>
    <property type="match status" value="1"/>
</dbReference>
<dbReference type="InterPro" id="IPR018520">
    <property type="entry name" value="UPP_synth-like_CS"/>
</dbReference>
<feature type="binding site" evidence="4">
    <location>
        <begin position="227"/>
        <end position="229"/>
    </location>
    <ligand>
        <name>substrate</name>
    </ligand>
</feature>
<dbReference type="GO" id="GO:0016094">
    <property type="term" value="P:polyprenol biosynthetic process"/>
    <property type="evidence" value="ECO:0007669"/>
    <property type="project" value="TreeGrafter"/>
</dbReference>
<feature type="binding site" evidence="4">
    <location>
        <position position="68"/>
    </location>
    <ligand>
        <name>substrate</name>
    </ligand>
</feature>
<dbReference type="EMBL" id="RXGA01000003">
    <property type="protein sequence ID" value="RWX72891.1"/>
    <property type="molecule type" value="Genomic_DNA"/>
</dbReference>
<evidence type="ECO:0000256" key="2">
    <source>
        <dbReference type="ARBA" id="ARBA00022723"/>
    </source>
</evidence>
<comment type="cofactor">
    <cofactor evidence="4">
        <name>Mg(2+)</name>
        <dbReference type="ChEBI" id="CHEBI:18420"/>
    </cofactor>
    <text evidence="4">Binds 2 magnesium ions per subunit.</text>
</comment>
<feature type="active site" evidence="4">
    <location>
        <position position="51"/>
    </location>
</feature>
<dbReference type="GO" id="GO:0000287">
    <property type="term" value="F:magnesium ion binding"/>
    <property type="evidence" value="ECO:0007669"/>
    <property type="project" value="UniProtKB-UniRule"/>
</dbReference>
<protein>
    <recommendedName>
        <fullName evidence="4">Tritrans,polycis-undecaprenyl-diphosphate synthase (geranylgeranyl-diphosphate specific)</fullName>
        <ecNumber evidence="4">2.5.1.89</ecNumber>
    </recommendedName>
    <alternativeName>
        <fullName evidence="4">Undecaprenyl diphosphate synthase</fullName>
        <shortName evidence="4">UDS</shortName>
    </alternativeName>
    <alternativeName>
        <fullName evidence="4">Undecaprenyl pyrophosphate synthase</fullName>
        <shortName evidence="4">UPP synthase</shortName>
    </alternativeName>
</protein>
<evidence type="ECO:0000256" key="4">
    <source>
        <dbReference type="HAMAP-Rule" id="MF_01139"/>
    </source>
</evidence>
<comment type="catalytic activity">
    <reaction evidence="4">
        <text>geranylgeranyl diphosphate + 7 isopentenyl diphosphate = tri-trans,hepta-cis-undecaprenyl diphosphate + 7 diphosphate</text>
        <dbReference type="Rhea" id="RHEA:27622"/>
        <dbReference type="ChEBI" id="CHEBI:33019"/>
        <dbReference type="ChEBI" id="CHEBI:57533"/>
        <dbReference type="ChEBI" id="CHEBI:60388"/>
        <dbReference type="ChEBI" id="CHEBI:128769"/>
        <dbReference type="EC" id="2.5.1.89"/>
    </reaction>
</comment>
<sequence length="272" mass="31630">MMGDARDMRAQGAFQSIRGWALGWVYRYYEKKLSNSVKNGQIPRHVGLILDGNRRWAKELGLDPNLGHQYGFEKLKEVLQWCWEIGIKTVTVYALSTENLKRPKEEVDALIGLAEKAFNDVIESKEIHERKVRIKALGRLHLLKESLRESIRRAEESTKGYSDRRLNVAIAYGGRAEILDAARKIIADVINGDLEVGEINEETFSKYLYTAEDPDPDLIIRTSGEERLSGFLLWQSAYSEFYFMDVYWPELRKIDLLRAIRTYQRRHRRFGT</sequence>
<comment type="caution">
    <text evidence="5">The sequence shown here is derived from an EMBL/GenBank/DDBJ whole genome shotgun (WGS) entry which is preliminary data.</text>
</comment>
<evidence type="ECO:0000313" key="6">
    <source>
        <dbReference type="Proteomes" id="UP000288215"/>
    </source>
</evidence>
<dbReference type="PANTHER" id="PTHR10291:SF43">
    <property type="entry name" value="DEHYDRODOLICHYL DIPHOSPHATE SYNTHASE COMPLEX SUBUNIT DHDDS"/>
    <property type="match status" value="1"/>
</dbReference>
<reference evidence="5 6" key="1">
    <citation type="submission" date="2018-12" db="EMBL/GenBank/DDBJ databases">
        <title>The complete genome of the methanogenic archaea of the candidate phylum Verstraetearchaeota, obtained from the metagenome of underground thermal water.</title>
        <authorList>
            <person name="Kadnikov V.V."/>
            <person name="Mardanov A.V."/>
            <person name="Beletsky A.V."/>
            <person name="Karnachuk O.V."/>
            <person name="Ravin N.V."/>
        </authorList>
    </citation>
    <scope>NUCLEOTIDE SEQUENCE [LARGE SCALE GENOMIC DNA]</scope>
    <source>
        <strain evidence="5">Ch88</strain>
    </source>
</reference>
<dbReference type="EC" id="2.5.1.89" evidence="4"/>
<dbReference type="NCBIfam" id="TIGR00055">
    <property type="entry name" value="uppS"/>
    <property type="match status" value="1"/>
</dbReference>
<feature type="binding site" evidence="4">
    <location>
        <begin position="96"/>
        <end position="98"/>
    </location>
    <ligand>
        <name>substrate</name>
    </ligand>
</feature>
<feature type="binding site" evidence="4">
    <location>
        <position position="56"/>
    </location>
    <ligand>
        <name>substrate</name>
    </ligand>
</feature>
<dbReference type="HAMAP" id="MF_01139">
    <property type="entry name" value="ISPT"/>
    <property type="match status" value="1"/>
</dbReference>
<dbReference type="InterPro" id="IPR001441">
    <property type="entry name" value="UPP_synth-like"/>
</dbReference>
<accession>A0A3S3RBH3</accession>
<dbReference type="CDD" id="cd00475">
    <property type="entry name" value="Cis_IPPS"/>
    <property type="match status" value="1"/>
</dbReference>
<keyword evidence="3 4" id="KW-0460">Magnesium</keyword>
<gene>
    <name evidence="4" type="primary">uppS</name>
    <name evidence="5" type="ORF">Metus_0865</name>
</gene>
<organism evidence="5 6">
    <name type="scientific">Methanosuratincola subterraneus</name>
    <dbReference type="NCBI Taxonomy" id="2593994"/>
    <lineage>
        <taxon>Archaea</taxon>
        <taxon>Thermoproteota</taxon>
        <taxon>Methanosuratincolia</taxon>
        <taxon>Candidatus Methanomethylicales</taxon>
        <taxon>Candidatus Methanomethylicaceae</taxon>
        <taxon>Candidatus Methanosuratincola (ex Vanwonterghem et al. 2016)</taxon>
    </lineage>
</organism>
<evidence type="ECO:0000313" key="5">
    <source>
        <dbReference type="EMBL" id="RWX72891.1"/>
    </source>
</evidence>
<comment type="similarity">
    <text evidence="4">Belongs to the UPP synthase family.</text>
</comment>
<feature type="binding site" evidence="4">
    <location>
        <position position="240"/>
    </location>
    <ligand>
        <name>Mg(2+)</name>
        <dbReference type="ChEBI" id="CHEBI:18420"/>
    </ligand>
</feature>